<protein>
    <submittedName>
        <fullName evidence="1">Uncharacterized protein</fullName>
    </submittedName>
</protein>
<organism evidence="1 3">
    <name type="scientific">Enterococcus raffinosus ATCC 49464</name>
    <dbReference type="NCBI Taxonomy" id="1158602"/>
    <lineage>
        <taxon>Bacteria</taxon>
        <taxon>Bacillati</taxon>
        <taxon>Bacillota</taxon>
        <taxon>Bacilli</taxon>
        <taxon>Lactobacillales</taxon>
        <taxon>Enterococcaceae</taxon>
        <taxon>Enterococcus</taxon>
    </lineage>
</organism>
<dbReference type="RefSeq" id="WP_010744095.1">
    <property type="nucleotide sequence ID" value="NZ_ASWF01000002.1"/>
</dbReference>
<evidence type="ECO:0000313" key="4">
    <source>
        <dbReference type="Proteomes" id="UP000014158"/>
    </source>
</evidence>
<evidence type="ECO:0000313" key="3">
    <source>
        <dbReference type="Proteomes" id="UP000013877"/>
    </source>
</evidence>
<dbReference type="Proteomes" id="UP000013877">
    <property type="component" value="Unassembled WGS sequence"/>
</dbReference>
<dbReference type="PATRIC" id="fig|1158602.3.peg.783"/>
<dbReference type="EMBL" id="AJAL01000001">
    <property type="protein sequence ID" value="EOH82521.1"/>
    <property type="molecule type" value="Genomic_DNA"/>
</dbReference>
<sequence length="99" mass="11894">MHCYRITKYDPKYRNSKGHYPKNEWISVGDIGTIYDSKEFTLSDYLSVEEKYFEAVKSMMDEMKVETLKINELEKNHYLSINEEDSDELKKCMIYSKKK</sequence>
<keyword evidence="4" id="KW-1185">Reference proteome</keyword>
<reference evidence="1 3" key="1">
    <citation type="submission" date="2013-02" db="EMBL/GenBank/DDBJ databases">
        <title>The Genome Sequence of Enterococcus raffinosus ATCC_49464.</title>
        <authorList>
            <consortium name="The Broad Institute Genome Sequencing Platform"/>
            <consortium name="The Broad Institute Genome Sequencing Center for Infectious Disease"/>
            <person name="Earl A.M."/>
            <person name="Gilmore M.S."/>
            <person name="Lebreton F."/>
            <person name="Walker B."/>
            <person name="Young S.K."/>
            <person name="Zeng Q."/>
            <person name="Gargeya S."/>
            <person name="Fitzgerald M."/>
            <person name="Haas B."/>
            <person name="Abouelleil A."/>
            <person name="Alvarado L."/>
            <person name="Arachchi H.M."/>
            <person name="Berlin A.M."/>
            <person name="Chapman S.B."/>
            <person name="Dewar J."/>
            <person name="Goldberg J."/>
            <person name="Griggs A."/>
            <person name="Gujja S."/>
            <person name="Hansen M."/>
            <person name="Howarth C."/>
            <person name="Imamovic A."/>
            <person name="Larimer J."/>
            <person name="McCowan C."/>
            <person name="Murphy C."/>
            <person name="Neiman D."/>
            <person name="Pearson M."/>
            <person name="Priest M."/>
            <person name="Roberts A."/>
            <person name="Saif S."/>
            <person name="Shea T."/>
            <person name="Sisk P."/>
            <person name="Sykes S."/>
            <person name="Wortman J."/>
            <person name="Nusbaum C."/>
            <person name="Birren B."/>
        </authorList>
    </citation>
    <scope>NUCLEOTIDE SEQUENCE [LARGE SCALE GENOMIC DNA]</scope>
    <source>
        <strain evidence="1 3">ATCC 49464</strain>
    </source>
</reference>
<dbReference type="Proteomes" id="UP000014158">
    <property type="component" value="Unassembled WGS sequence"/>
</dbReference>
<evidence type="ECO:0000313" key="2">
    <source>
        <dbReference type="EMBL" id="EOT77641.1"/>
    </source>
</evidence>
<gene>
    <name evidence="2" type="ORF">I590_01177</name>
    <name evidence="1" type="ORF">UAK_00758</name>
</gene>
<proteinExistence type="predicted"/>
<dbReference type="HOGENOM" id="CLU_2315956_0_0_9"/>
<dbReference type="EMBL" id="ASWF01000002">
    <property type="protein sequence ID" value="EOT77641.1"/>
    <property type="molecule type" value="Genomic_DNA"/>
</dbReference>
<dbReference type="AlphaFoldDB" id="R2RPN5"/>
<name>R2RPN5_9ENTE</name>
<accession>R2RPN5</accession>
<evidence type="ECO:0000313" key="1">
    <source>
        <dbReference type="EMBL" id="EOH82521.1"/>
    </source>
</evidence>
<comment type="caution">
    <text evidence="1">The sequence shown here is derived from an EMBL/GenBank/DDBJ whole genome shotgun (WGS) entry which is preliminary data.</text>
</comment>
<dbReference type="OrthoDB" id="286090at2"/>
<reference evidence="2 4" key="2">
    <citation type="submission" date="2013-03" db="EMBL/GenBank/DDBJ databases">
        <title>The Genome Sequence of Enterococcus raffinosus ATCC_49464 (PacBio/Illumina hybrid assembly).</title>
        <authorList>
            <consortium name="The Broad Institute Genomics Platform"/>
            <consortium name="The Broad Institute Genome Sequencing Center for Infectious Disease"/>
            <person name="Earl A."/>
            <person name="Russ C."/>
            <person name="Gilmore M."/>
            <person name="Surin D."/>
            <person name="Walker B."/>
            <person name="Young S."/>
            <person name="Zeng Q."/>
            <person name="Gargeya S."/>
            <person name="Fitzgerald M."/>
            <person name="Haas B."/>
            <person name="Abouelleil A."/>
            <person name="Allen A.W."/>
            <person name="Alvarado L."/>
            <person name="Arachchi H.M."/>
            <person name="Berlin A.M."/>
            <person name="Chapman S.B."/>
            <person name="Gainer-Dewar J."/>
            <person name="Goldberg J."/>
            <person name="Griggs A."/>
            <person name="Gujja S."/>
            <person name="Hansen M."/>
            <person name="Howarth C."/>
            <person name="Imamovic A."/>
            <person name="Ireland A."/>
            <person name="Larimer J."/>
            <person name="McCowan C."/>
            <person name="Murphy C."/>
            <person name="Pearson M."/>
            <person name="Poon T.W."/>
            <person name="Priest M."/>
            <person name="Roberts A."/>
            <person name="Saif S."/>
            <person name="Shea T."/>
            <person name="Sisk P."/>
            <person name="Sykes S."/>
            <person name="Wortman J."/>
            <person name="Nusbaum C."/>
            <person name="Birren B."/>
        </authorList>
    </citation>
    <scope>NUCLEOTIDE SEQUENCE [LARGE SCALE GENOMIC DNA]</scope>
    <source>
        <strain evidence="2 4">ATCC 49464</strain>
    </source>
</reference>
<dbReference type="eggNOG" id="ENOG503344H">
    <property type="taxonomic scope" value="Bacteria"/>
</dbReference>